<evidence type="ECO:0000313" key="5">
    <source>
        <dbReference type="EMBL" id="TFL07806.1"/>
    </source>
</evidence>
<dbReference type="EMBL" id="ML178814">
    <property type="protein sequence ID" value="TFL07806.1"/>
    <property type="molecule type" value="Genomic_DNA"/>
</dbReference>
<dbReference type="PROSITE" id="PS00061">
    <property type="entry name" value="ADH_SHORT"/>
    <property type="match status" value="1"/>
</dbReference>
<name>A0A5C3R0I7_9AGAR</name>
<dbReference type="SUPFAM" id="SSF51735">
    <property type="entry name" value="NAD(P)-binding Rossmann-fold domains"/>
    <property type="match status" value="1"/>
</dbReference>
<dbReference type="PANTHER" id="PTHR43976:SF16">
    <property type="entry name" value="SHORT-CHAIN DEHYDROGENASE_REDUCTASE FAMILY PROTEIN"/>
    <property type="match status" value="1"/>
</dbReference>
<reference evidence="5 6" key="1">
    <citation type="journal article" date="2019" name="Nat. Ecol. Evol.">
        <title>Megaphylogeny resolves global patterns of mushroom evolution.</title>
        <authorList>
            <person name="Varga T."/>
            <person name="Krizsan K."/>
            <person name="Foldi C."/>
            <person name="Dima B."/>
            <person name="Sanchez-Garcia M."/>
            <person name="Sanchez-Ramirez S."/>
            <person name="Szollosi G.J."/>
            <person name="Szarkandi J.G."/>
            <person name="Papp V."/>
            <person name="Albert L."/>
            <person name="Andreopoulos W."/>
            <person name="Angelini C."/>
            <person name="Antonin V."/>
            <person name="Barry K.W."/>
            <person name="Bougher N.L."/>
            <person name="Buchanan P."/>
            <person name="Buyck B."/>
            <person name="Bense V."/>
            <person name="Catcheside P."/>
            <person name="Chovatia M."/>
            <person name="Cooper J."/>
            <person name="Damon W."/>
            <person name="Desjardin D."/>
            <person name="Finy P."/>
            <person name="Geml J."/>
            <person name="Haridas S."/>
            <person name="Hughes K."/>
            <person name="Justo A."/>
            <person name="Karasinski D."/>
            <person name="Kautmanova I."/>
            <person name="Kiss B."/>
            <person name="Kocsube S."/>
            <person name="Kotiranta H."/>
            <person name="LaButti K.M."/>
            <person name="Lechner B.E."/>
            <person name="Liimatainen K."/>
            <person name="Lipzen A."/>
            <person name="Lukacs Z."/>
            <person name="Mihaltcheva S."/>
            <person name="Morgado L.N."/>
            <person name="Niskanen T."/>
            <person name="Noordeloos M.E."/>
            <person name="Ohm R.A."/>
            <person name="Ortiz-Santana B."/>
            <person name="Ovrebo C."/>
            <person name="Racz N."/>
            <person name="Riley R."/>
            <person name="Savchenko A."/>
            <person name="Shiryaev A."/>
            <person name="Soop K."/>
            <person name="Spirin V."/>
            <person name="Szebenyi C."/>
            <person name="Tomsovsky M."/>
            <person name="Tulloss R.E."/>
            <person name="Uehling J."/>
            <person name="Grigoriev I.V."/>
            <person name="Vagvolgyi C."/>
            <person name="Papp T."/>
            <person name="Martin F.M."/>
            <person name="Miettinen O."/>
            <person name="Hibbett D.S."/>
            <person name="Nagy L.G."/>
        </authorList>
    </citation>
    <scope>NUCLEOTIDE SEQUENCE [LARGE SCALE GENOMIC DNA]</scope>
    <source>
        <strain evidence="5 6">CBS 309.79</strain>
    </source>
</reference>
<sequence>MASLAPPSPLVFLVTGTSQGIGLSLVRHILSLGHHVIATSRSPSIPLSLSALLPPDNTNKGASPTLHYLPLDLTWPDERLTSTITNALAFSPASSIDVLINNAAYCVLGSIEDIPPSKVLEQMNTNFHGPLRLTQLLLPHMRAREDGVIVNISSAQGIIASAGNGIYAASKFALEAVTEALAEEVEPFGIRVVLMELGAFRTAFGQAGADVVLDKETSPYAKNRHVVGERLDWIAELGGSAPGDPDKAAEVIVQVATGREAMRDVDGKRFKRFVLGGDSWEATSRKIESLRRTWDAQREWCKRTAFDSEGNINDMSSGGP</sequence>
<dbReference type="AlphaFoldDB" id="A0A5C3R0I7"/>
<dbReference type="Gene3D" id="3.40.50.720">
    <property type="entry name" value="NAD(P)-binding Rossmann-like Domain"/>
    <property type="match status" value="1"/>
</dbReference>
<dbReference type="STRING" id="1884261.A0A5C3R0I7"/>
<comment type="similarity">
    <text evidence="1 4">Belongs to the short-chain dehydrogenases/reductases (SDR) family.</text>
</comment>
<protein>
    <recommendedName>
        <fullName evidence="7">NAD(P)-binding protein</fullName>
    </recommendedName>
</protein>
<keyword evidence="2" id="KW-0521">NADP</keyword>
<gene>
    <name evidence="5" type="ORF">BDV98DRAFT_38380</name>
</gene>
<dbReference type="InterPro" id="IPR051911">
    <property type="entry name" value="SDR_oxidoreductase"/>
</dbReference>
<evidence type="ECO:0000256" key="1">
    <source>
        <dbReference type="ARBA" id="ARBA00006484"/>
    </source>
</evidence>
<dbReference type="Pfam" id="PF00106">
    <property type="entry name" value="adh_short"/>
    <property type="match status" value="1"/>
</dbReference>
<evidence type="ECO:0000256" key="4">
    <source>
        <dbReference type="RuleBase" id="RU000363"/>
    </source>
</evidence>
<dbReference type="InterPro" id="IPR020904">
    <property type="entry name" value="Sc_DH/Rdtase_CS"/>
</dbReference>
<evidence type="ECO:0000256" key="3">
    <source>
        <dbReference type="ARBA" id="ARBA00023002"/>
    </source>
</evidence>
<dbReference type="GO" id="GO:0016491">
    <property type="term" value="F:oxidoreductase activity"/>
    <property type="evidence" value="ECO:0007669"/>
    <property type="project" value="UniProtKB-KW"/>
</dbReference>
<dbReference type="InterPro" id="IPR002347">
    <property type="entry name" value="SDR_fam"/>
</dbReference>
<keyword evidence="6" id="KW-1185">Reference proteome</keyword>
<proteinExistence type="inferred from homology"/>
<dbReference type="PRINTS" id="PR00080">
    <property type="entry name" value="SDRFAMILY"/>
</dbReference>
<organism evidence="5 6">
    <name type="scientific">Pterulicium gracile</name>
    <dbReference type="NCBI Taxonomy" id="1884261"/>
    <lineage>
        <taxon>Eukaryota</taxon>
        <taxon>Fungi</taxon>
        <taxon>Dikarya</taxon>
        <taxon>Basidiomycota</taxon>
        <taxon>Agaricomycotina</taxon>
        <taxon>Agaricomycetes</taxon>
        <taxon>Agaricomycetidae</taxon>
        <taxon>Agaricales</taxon>
        <taxon>Pleurotineae</taxon>
        <taxon>Pterulaceae</taxon>
        <taxon>Pterulicium</taxon>
    </lineage>
</organism>
<evidence type="ECO:0000256" key="2">
    <source>
        <dbReference type="ARBA" id="ARBA00022857"/>
    </source>
</evidence>
<dbReference type="OrthoDB" id="1274115at2759"/>
<dbReference type="Proteomes" id="UP000305067">
    <property type="component" value="Unassembled WGS sequence"/>
</dbReference>
<dbReference type="PANTHER" id="PTHR43976">
    <property type="entry name" value="SHORT CHAIN DEHYDROGENASE"/>
    <property type="match status" value="1"/>
</dbReference>
<keyword evidence="3" id="KW-0560">Oxidoreductase</keyword>
<evidence type="ECO:0008006" key="7">
    <source>
        <dbReference type="Google" id="ProtNLM"/>
    </source>
</evidence>
<accession>A0A5C3R0I7</accession>
<evidence type="ECO:0000313" key="6">
    <source>
        <dbReference type="Proteomes" id="UP000305067"/>
    </source>
</evidence>
<dbReference type="PRINTS" id="PR00081">
    <property type="entry name" value="GDHRDH"/>
</dbReference>
<dbReference type="CDD" id="cd05374">
    <property type="entry name" value="17beta-HSD-like_SDR_c"/>
    <property type="match status" value="1"/>
</dbReference>
<dbReference type="InterPro" id="IPR036291">
    <property type="entry name" value="NAD(P)-bd_dom_sf"/>
</dbReference>